<comment type="caution">
    <text evidence="1">The sequence shown here is derived from an EMBL/GenBank/DDBJ whole genome shotgun (WGS) entry which is preliminary data.</text>
</comment>
<reference evidence="1" key="2">
    <citation type="journal article" date="2021" name="PeerJ">
        <title>Extensive microbial diversity within the chicken gut microbiome revealed by metagenomics and culture.</title>
        <authorList>
            <person name="Gilroy R."/>
            <person name="Ravi A."/>
            <person name="Getino M."/>
            <person name="Pursley I."/>
            <person name="Horton D.L."/>
            <person name="Alikhan N.F."/>
            <person name="Baker D."/>
            <person name="Gharbi K."/>
            <person name="Hall N."/>
            <person name="Watson M."/>
            <person name="Adriaenssens E.M."/>
            <person name="Foster-Nyarko E."/>
            <person name="Jarju S."/>
            <person name="Secka A."/>
            <person name="Antonio M."/>
            <person name="Oren A."/>
            <person name="Chaudhuri R.R."/>
            <person name="La Ragione R."/>
            <person name="Hildebrand F."/>
            <person name="Pallen M.J."/>
        </authorList>
    </citation>
    <scope>NUCLEOTIDE SEQUENCE</scope>
    <source>
        <strain evidence="1">2889</strain>
    </source>
</reference>
<organism evidence="1 2">
    <name type="scientific">Candidatus Pullibacteroides excrementavium</name>
    <dbReference type="NCBI Taxonomy" id="2840905"/>
    <lineage>
        <taxon>Bacteria</taxon>
        <taxon>Pseudomonadati</taxon>
        <taxon>Bacteroidota</taxon>
        <taxon>Bacteroidia</taxon>
        <taxon>Bacteroidales</taxon>
        <taxon>Candidatus Pullibacteroides</taxon>
    </lineage>
</organism>
<evidence type="ECO:0000313" key="2">
    <source>
        <dbReference type="Proteomes" id="UP000823612"/>
    </source>
</evidence>
<sequence>MNKAAKENAMDRKALFDGVRFLMRAEEIALRQGVACQLKTVLGPPESPCGMKLVFGASDEALLRRLWTEADIGFRIEDE</sequence>
<accession>A0A9D9H271</accession>
<proteinExistence type="predicted"/>
<dbReference type="AlphaFoldDB" id="A0A9D9H271"/>
<reference evidence="1" key="1">
    <citation type="submission" date="2020-10" db="EMBL/GenBank/DDBJ databases">
        <authorList>
            <person name="Gilroy R."/>
        </authorList>
    </citation>
    <scope>NUCLEOTIDE SEQUENCE</scope>
    <source>
        <strain evidence="1">2889</strain>
    </source>
</reference>
<name>A0A9D9H271_9BACT</name>
<protein>
    <submittedName>
        <fullName evidence="1">Uncharacterized protein</fullName>
    </submittedName>
</protein>
<dbReference type="Proteomes" id="UP000823612">
    <property type="component" value="Unassembled WGS sequence"/>
</dbReference>
<dbReference type="EMBL" id="JADIMZ010000074">
    <property type="protein sequence ID" value="MBO8432622.1"/>
    <property type="molecule type" value="Genomic_DNA"/>
</dbReference>
<evidence type="ECO:0000313" key="1">
    <source>
        <dbReference type="EMBL" id="MBO8432622.1"/>
    </source>
</evidence>
<gene>
    <name evidence="1" type="ORF">IAB08_04955</name>
</gene>